<dbReference type="GO" id="GO:0016874">
    <property type="term" value="F:ligase activity"/>
    <property type="evidence" value="ECO:0007669"/>
    <property type="project" value="UniProtKB-KW"/>
</dbReference>
<evidence type="ECO:0000256" key="1">
    <source>
        <dbReference type="RuleBase" id="RU410713"/>
    </source>
</evidence>
<comment type="caution">
    <text evidence="3">The sequence shown here is derived from an EMBL/GenBank/DDBJ whole genome shotgun (WGS) entry which is preliminary data.</text>
</comment>
<name>A0A5B0MXB6_PUCGR</name>
<dbReference type="Gene3D" id="1.10.8.10">
    <property type="entry name" value="DNA helicase RuvA subunit, C-terminal domain"/>
    <property type="match status" value="1"/>
</dbReference>
<dbReference type="EMBL" id="VDEP01000441">
    <property type="protein sequence ID" value="KAA1081595.1"/>
    <property type="molecule type" value="Genomic_DNA"/>
</dbReference>
<evidence type="ECO:0000313" key="3">
    <source>
        <dbReference type="EMBL" id="KAA1081595.1"/>
    </source>
</evidence>
<dbReference type="FunFam" id="1.10.238.200:FF:000003">
    <property type="entry name" value="DCN1-like protein 3"/>
    <property type="match status" value="1"/>
</dbReference>
<reference evidence="3 4" key="1">
    <citation type="submission" date="2019-05" db="EMBL/GenBank/DDBJ databases">
        <title>Emergence of the Ug99 lineage of the wheat stem rust pathogen through somatic hybridization.</title>
        <authorList>
            <person name="Li F."/>
            <person name="Upadhyaya N.M."/>
            <person name="Sperschneider J."/>
            <person name="Matny O."/>
            <person name="Nguyen-Phuc H."/>
            <person name="Mago R."/>
            <person name="Raley C."/>
            <person name="Miller M.E."/>
            <person name="Silverstein K.A.T."/>
            <person name="Henningsen E."/>
            <person name="Hirsch C.D."/>
            <person name="Visser B."/>
            <person name="Pretorius Z.A."/>
            <person name="Steffenson B.J."/>
            <person name="Schwessinger B."/>
            <person name="Dodds P.N."/>
            <person name="Figueroa M."/>
        </authorList>
    </citation>
    <scope>NUCLEOTIDE SEQUENCE [LARGE SCALE GENOMIC DNA]</scope>
    <source>
        <strain evidence="3 4">Ug99</strain>
    </source>
</reference>
<dbReference type="PANTHER" id="PTHR12281">
    <property type="entry name" value="RP42 RELATED"/>
    <property type="match status" value="1"/>
</dbReference>
<dbReference type="InterPro" id="IPR014764">
    <property type="entry name" value="DCN-prot"/>
</dbReference>
<protein>
    <recommendedName>
        <fullName evidence="1">Defective in cullin neddylation protein</fullName>
    </recommendedName>
</protein>
<organism evidence="3 4">
    <name type="scientific">Puccinia graminis f. sp. tritici</name>
    <dbReference type="NCBI Taxonomy" id="56615"/>
    <lineage>
        <taxon>Eukaryota</taxon>
        <taxon>Fungi</taxon>
        <taxon>Dikarya</taxon>
        <taxon>Basidiomycota</taxon>
        <taxon>Pucciniomycotina</taxon>
        <taxon>Pucciniomycetes</taxon>
        <taxon>Pucciniales</taxon>
        <taxon>Pucciniaceae</taxon>
        <taxon>Puccinia</taxon>
    </lineage>
</organism>
<dbReference type="GO" id="GO:0032182">
    <property type="term" value="F:ubiquitin-like protein binding"/>
    <property type="evidence" value="ECO:0007669"/>
    <property type="project" value="TreeGrafter"/>
</dbReference>
<dbReference type="InterPro" id="IPR005176">
    <property type="entry name" value="PONY_dom"/>
</dbReference>
<dbReference type="InterPro" id="IPR042460">
    <property type="entry name" value="DCN1-like_PONY"/>
</dbReference>
<dbReference type="Proteomes" id="UP000325313">
    <property type="component" value="Unassembled WGS sequence"/>
</dbReference>
<dbReference type="Gene3D" id="1.10.238.200">
    <property type="entry name" value="Cullin, PONY binding domain"/>
    <property type="match status" value="1"/>
</dbReference>
<evidence type="ECO:0000259" key="2">
    <source>
        <dbReference type="PROSITE" id="PS51229"/>
    </source>
</evidence>
<dbReference type="GO" id="GO:0031624">
    <property type="term" value="F:ubiquitin conjugating enzyme binding"/>
    <property type="evidence" value="ECO:0007669"/>
    <property type="project" value="TreeGrafter"/>
</dbReference>
<dbReference type="AlphaFoldDB" id="A0A5B0MXB6"/>
<sequence>MMASSSEWMGDLRSSAEFEFNMKTRANSPFNLHISYLDRIHIQRFSNNNKNYPDKYLYIYTEVTTMSSSTSRAQKEKMVTEFRSVTNAIPADASRICKKSGYRLEVAFDLFYNDHLAQQNAERSMQSRSKAIAEAFEGVLNVQFNEFQDPDEPGRMDMNGLMRYLEELSLTPEDPKVLCLCHLLHSPRLGVLERADFLKYWAALLVQATTSPSPPPPIQTADEMTKFQITTLVELDRRLRSELSYFEEVYRYTFDFGRDEGQKSLALSTAIPLWELILPLAPGLDPNVFKPEYLQWWIELLRSRNKSVSRDTWNLFLDFVVQLEDRFANYDELAAWPSLIDDYVTLAREKLGSQGMDVC</sequence>
<feature type="domain" description="DCUN1" evidence="2">
    <location>
        <begin position="135"/>
        <end position="348"/>
    </location>
</feature>
<evidence type="ECO:0000313" key="4">
    <source>
        <dbReference type="Proteomes" id="UP000325313"/>
    </source>
</evidence>
<dbReference type="Gene3D" id="1.10.238.10">
    <property type="entry name" value="EF-hand"/>
    <property type="match status" value="1"/>
</dbReference>
<dbReference type="Pfam" id="PF03556">
    <property type="entry name" value="Cullin_binding"/>
    <property type="match status" value="1"/>
</dbReference>
<proteinExistence type="predicted"/>
<dbReference type="PROSITE" id="PS51229">
    <property type="entry name" value="DCUN1"/>
    <property type="match status" value="1"/>
</dbReference>
<comment type="function">
    <text evidence="1">Neddylation of cullins play an essential role in the regulation of SCF-type complexes activity.</text>
</comment>
<dbReference type="GO" id="GO:0045116">
    <property type="term" value="P:protein neddylation"/>
    <property type="evidence" value="ECO:0007669"/>
    <property type="project" value="TreeGrafter"/>
</dbReference>
<dbReference type="PANTHER" id="PTHR12281:SF31">
    <property type="entry name" value="DCN1-LIKE PROTEIN 3"/>
    <property type="match status" value="1"/>
</dbReference>
<dbReference type="GO" id="GO:0000151">
    <property type="term" value="C:ubiquitin ligase complex"/>
    <property type="evidence" value="ECO:0007669"/>
    <property type="project" value="TreeGrafter"/>
</dbReference>
<accession>A0A5B0MXB6</accession>
<dbReference type="GO" id="GO:0005886">
    <property type="term" value="C:plasma membrane"/>
    <property type="evidence" value="ECO:0007669"/>
    <property type="project" value="UniProtKB-ARBA"/>
</dbReference>
<keyword evidence="3" id="KW-0436">Ligase</keyword>
<dbReference type="GO" id="GO:0097602">
    <property type="term" value="F:cullin family protein binding"/>
    <property type="evidence" value="ECO:0007669"/>
    <property type="project" value="TreeGrafter"/>
</dbReference>
<gene>
    <name evidence="3" type="primary">DCN1_1</name>
    <name evidence="3" type="ORF">PGTUg99_020511</name>
</gene>